<evidence type="ECO:0000313" key="2">
    <source>
        <dbReference type="Proteomes" id="UP000182719"/>
    </source>
</evidence>
<dbReference type="OrthoDB" id="5520471at2"/>
<accession>A0A1H8BCP6</accession>
<dbReference type="Proteomes" id="UP000182719">
    <property type="component" value="Unassembled WGS sequence"/>
</dbReference>
<evidence type="ECO:0000313" key="1">
    <source>
        <dbReference type="EMBL" id="SEM80592.1"/>
    </source>
</evidence>
<sequence>MRMPILLALAGALTACGPEFELQSELRRVRVLAIKAEPAELALSPDASSSPPPVQLSTLAVAPGERPVSVDLALCRSADVYGGEVQCPGEDGAPLPGGALSLEDPNVQAVLASLAGEATGGRPVDQNDPALRAVLEKGLPLFIGYLAQDGGEAPESQERGVRQLTLRLTDTPNQNPRLTDLLRDDSPLAGPLPLDTEVVLRPVLAEGSLERYETDEGPRTEQVFYSWFATGEGEVKQLRSLEPVDGRPGDPTITYLTPATPGEVTFYVVARDGRGGVDWLSRTVAVGP</sequence>
<keyword evidence="2" id="KW-1185">Reference proteome</keyword>
<evidence type="ECO:0008006" key="3">
    <source>
        <dbReference type="Google" id="ProtNLM"/>
    </source>
</evidence>
<dbReference type="AlphaFoldDB" id="A0A1H8BCP6"/>
<reference evidence="2" key="1">
    <citation type="submission" date="2016-10" db="EMBL/GenBank/DDBJ databases">
        <authorList>
            <person name="Varghese N."/>
            <person name="Submissions S."/>
        </authorList>
    </citation>
    <scope>NUCLEOTIDE SEQUENCE [LARGE SCALE GENOMIC DNA]</scope>
    <source>
        <strain evidence="2">DSM 17044</strain>
    </source>
</reference>
<dbReference type="RefSeq" id="WP_075010248.1">
    <property type="nucleotide sequence ID" value="NZ_FOAP01000023.1"/>
</dbReference>
<proteinExistence type="predicted"/>
<dbReference type="EMBL" id="FOAP01000023">
    <property type="protein sequence ID" value="SEM80592.1"/>
    <property type="molecule type" value="Genomic_DNA"/>
</dbReference>
<organism evidence="1 2">
    <name type="scientific">Stigmatella aurantiaca</name>
    <dbReference type="NCBI Taxonomy" id="41"/>
    <lineage>
        <taxon>Bacteria</taxon>
        <taxon>Pseudomonadati</taxon>
        <taxon>Myxococcota</taxon>
        <taxon>Myxococcia</taxon>
        <taxon>Myxococcales</taxon>
        <taxon>Cystobacterineae</taxon>
        <taxon>Archangiaceae</taxon>
        <taxon>Stigmatella</taxon>
    </lineage>
</organism>
<protein>
    <recommendedName>
        <fullName evidence="3">Lipoprotein</fullName>
    </recommendedName>
</protein>
<gene>
    <name evidence="1" type="ORF">SAMN05444354_12398</name>
</gene>
<dbReference type="PROSITE" id="PS51257">
    <property type="entry name" value="PROKAR_LIPOPROTEIN"/>
    <property type="match status" value="1"/>
</dbReference>
<name>A0A1H8BCP6_STIAU</name>